<feature type="compositionally biased region" description="Polar residues" evidence="1">
    <location>
        <begin position="168"/>
        <end position="180"/>
    </location>
</feature>
<keyword evidence="3" id="KW-1185">Reference proteome</keyword>
<feature type="region of interest" description="Disordered" evidence="1">
    <location>
        <begin position="166"/>
        <end position="205"/>
    </location>
</feature>
<feature type="compositionally biased region" description="Low complexity" evidence="1">
    <location>
        <begin position="40"/>
        <end position="50"/>
    </location>
</feature>
<feature type="compositionally biased region" description="Basic and acidic residues" evidence="1">
    <location>
        <begin position="20"/>
        <end position="29"/>
    </location>
</feature>
<evidence type="ECO:0000313" key="2">
    <source>
        <dbReference type="EMBL" id="KAK1934185.1"/>
    </source>
</evidence>
<gene>
    <name evidence="2" type="ORF">P3T76_011388</name>
</gene>
<proteinExistence type="predicted"/>
<comment type="caution">
    <text evidence="2">The sequence shown here is derived from an EMBL/GenBank/DDBJ whole genome shotgun (WGS) entry which is preliminary data.</text>
</comment>
<evidence type="ECO:0000256" key="1">
    <source>
        <dbReference type="SAM" id="MobiDB-lite"/>
    </source>
</evidence>
<feature type="region of interest" description="Disordered" evidence="1">
    <location>
        <begin position="1"/>
        <end position="101"/>
    </location>
</feature>
<feature type="region of interest" description="Disordered" evidence="1">
    <location>
        <begin position="106"/>
        <end position="125"/>
    </location>
</feature>
<name>A0AAD9G9H4_9STRA</name>
<feature type="compositionally biased region" description="Basic and acidic residues" evidence="1">
    <location>
        <begin position="80"/>
        <end position="89"/>
    </location>
</feature>
<dbReference type="Proteomes" id="UP001259832">
    <property type="component" value="Unassembled WGS sequence"/>
</dbReference>
<sequence>MLDVERSQSAKGLEGPQQQEEARLDRWRMSDAPTVSEYGSTYSSTRLTSLLEEESDEYQENTLESSDSGAMSTQQEAEINQERSSHSECDNCSSNLESTASVGNQIEEQSQLSESSTSSTTETLPRLQLTTPARCVVPNCCDYFTSPHPHYPKEVIGLAQKVEEPLNDVSSQPNAESTSEATNSGRTGGRSGGQANSSSGDGRDSDFEMWDYVCPQYARRGYANEWI</sequence>
<feature type="compositionally biased region" description="Low complexity" evidence="1">
    <location>
        <begin position="107"/>
        <end position="124"/>
    </location>
</feature>
<reference evidence="2" key="1">
    <citation type="submission" date="2023-08" db="EMBL/GenBank/DDBJ databases">
        <title>Reference Genome Resource for the Citrus Pathogen Phytophthora citrophthora.</title>
        <authorList>
            <person name="Moller H."/>
            <person name="Coetzee B."/>
            <person name="Rose L.J."/>
            <person name="Van Niekerk J.M."/>
        </authorList>
    </citation>
    <scope>NUCLEOTIDE SEQUENCE</scope>
    <source>
        <strain evidence="2">STE-U-9442</strain>
    </source>
</reference>
<protein>
    <submittedName>
        <fullName evidence="2">Uncharacterized protein</fullName>
    </submittedName>
</protein>
<accession>A0AAD9G9H4</accession>
<evidence type="ECO:0000313" key="3">
    <source>
        <dbReference type="Proteomes" id="UP001259832"/>
    </source>
</evidence>
<organism evidence="2 3">
    <name type="scientific">Phytophthora citrophthora</name>
    <dbReference type="NCBI Taxonomy" id="4793"/>
    <lineage>
        <taxon>Eukaryota</taxon>
        <taxon>Sar</taxon>
        <taxon>Stramenopiles</taxon>
        <taxon>Oomycota</taxon>
        <taxon>Peronosporomycetes</taxon>
        <taxon>Peronosporales</taxon>
        <taxon>Peronosporaceae</taxon>
        <taxon>Phytophthora</taxon>
    </lineage>
</organism>
<dbReference type="EMBL" id="JASMQC010000026">
    <property type="protein sequence ID" value="KAK1934185.1"/>
    <property type="molecule type" value="Genomic_DNA"/>
</dbReference>
<dbReference type="AlphaFoldDB" id="A0AAD9G9H4"/>
<feature type="compositionally biased region" description="Polar residues" evidence="1">
    <location>
        <begin position="60"/>
        <end position="78"/>
    </location>
</feature>
<feature type="compositionally biased region" description="Polar residues" evidence="1">
    <location>
        <begin position="90"/>
        <end position="101"/>
    </location>
</feature>